<dbReference type="RefSeq" id="WP_131904693.1">
    <property type="nucleotide sequence ID" value="NZ_BAAAFU010000008.1"/>
</dbReference>
<evidence type="ECO:0000313" key="4">
    <source>
        <dbReference type="Proteomes" id="UP000294887"/>
    </source>
</evidence>
<dbReference type="EMBL" id="SMFQ01000002">
    <property type="protein sequence ID" value="TCJ89034.1"/>
    <property type="molecule type" value="Genomic_DNA"/>
</dbReference>
<keyword evidence="1" id="KW-0732">Signal</keyword>
<reference evidence="3 4" key="1">
    <citation type="submission" date="2019-03" db="EMBL/GenBank/DDBJ databases">
        <title>Genomic Encyclopedia of Type Strains, Phase IV (KMG-IV): sequencing the most valuable type-strain genomes for metagenomic binning, comparative biology and taxonomic classification.</title>
        <authorList>
            <person name="Goeker M."/>
        </authorList>
    </citation>
    <scope>NUCLEOTIDE SEQUENCE [LARGE SCALE GENOMIC DNA]</scope>
    <source>
        <strain evidence="3 4">DSM 24830</strain>
    </source>
</reference>
<feature type="domain" description="Kazal-like" evidence="2">
    <location>
        <begin position="38"/>
        <end position="103"/>
    </location>
</feature>
<dbReference type="PROSITE" id="PS51465">
    <property type="entry name" value="KAZAL_2"/>
    <property type="match status" value="1"/>
</dbReference>
<evidence type="ECO:0000256" key="1">
    <source>
        <dbReference type="SAM" id="SignalP"/>
    </source>
</evidence>
<dbReference type="OrthoDB" id="5298703at2"/>
<feature type="signal peptide" evidence="1">
    <location>
        <begin position="1"/>
        <end position="25"/>
    </location>
</feature>
<name>A0A4R1F8I2_9GAMM</name>
<dbReference type="Proteomes" id="UP000294887">
    <property type="component" value="Unassembled WGS sequence"/>
</dbReference>
<accession>A0A4R1F8I2</accession>
<keyword evidence="4" id="KW-1185">Reference proteome</keyword>
<proteinExistence type="predicted"/>
<evidence type="ECO:0000313" key="3">
    <source>
        <dbReference type="EMBL" id="TCJ89034.1"/>
    </source>
</evidence>
<feature type="chain" id="PRO_5020509729" description="Kazal-like domain-containing protein" evidence="1">
    <location>
        <begin position="26"/>
        <end position="103"/>
    </location>
</feature>
<organism evidence="3 4">
    <name type="scientific">Cocleimonas flava</name>
    <dbReference type="NCBI Taxonomy" id="634765"/>
    <lineage>
        <taxon>Bacteria</taxon>
        <taxon>Pseudomonadati</taxon>
        <taxon>Pseudomonadota</taxon>
        <taxon>Gammaproteobacteria</taxon>
        <taxon>Thiotrichales</taxon>
        <taxon>Thiotrichaceae</taxon>
        <taxon>Cocleimonas</taxon>
    </lineage>
</organism>
<dbReference type="Gene3D" id="3.30.60.30">
    <property type="match status" value="1"/>
</dbReference>
<dbReference type="InterPro" id="IPR002350">
    <property type="entry name" value="Kazal_dom"/>
</dbReference>
<sequence length="103" mass="11479">MPRIAKKIFIITLAIFAVVACQTKADKNYSSNLENKNNTQAQVCSNPRPEMCTREYKPVCAVVDTKVRCVKAPFPSTIKKTYSNSCTACSDKNVYEYSLGVCK</sequence>
<protein>
    <recommendedName>
        <fullName evidence="2">Kazal-like domain-containing protein</fullName>
    </recommendedName>
</protein>
<gene>
    <name evidence="3" type="ORF">EV695_0895</name>
</gene>
<dbReference type="AlphaFoldDB" id="A0A4R1F8I2"/>
<dbReference type="PROSITE" id="PS51257">
    <property type="entry name" value="PROKAR_LIPOPROTEIN"/>
    <property type="match status" value="1"/>
</dbReference>
<evidence type="ECO:0000259" key="2">
    <source>
        <dbReference type="PROSITE" id="PS51465"/>
    </source>
</evidence>
<comment type="caution">
    <text evidence="3">The sequence shown here is derived from an EMBL/GenBank/DDBJ whole genome shotgun (WGS) entry which is preliminary data.</text>
</comment>